<accession>A0A6C0AJ64</accession>
<feature type="compositionally biased region" description="Low complexity" evidence="1">
    <location>
        <begin position="95"/>
        <end position="119"/>
    </location>
</feature>
<proteinExistence type="predicted"/>
<reference evidence="2" key="1">
    <citation type="journal article" date="2020" name="Nature">
        <title>Giant virus diversity and host interactions through global metagenomics.</title>
        <authorList>
            <person name="Schulz F."/>
            <person name="Roux S."/>
            <person name="Paez-Espino D."/>
            <person name="Jungbluth S."/>
            <person name="Walsh D.A."/>
            <person name="Denef V.J."/>
            <person name="McMahon K.D."/>
            <person name="Konstantinidis K.T."/>
            <person name="Eloe-Fadrosh E.A."/>
            <person name="Kyrpides N.C."/>
            <person name="Woyke T."/>
        </authorList>
    </citation>
    <scope>NUCLEOTIDE SEQUENCE</scope>
    <source>
        <strain evidence="2">GVMAG-S-1035237-23</strain>
    </source>
</reference>
<protein>
    <submittedName>
        <fullName evidence="2">Uncharacterized protein</fullName>
    </submittedName>
</protein>
<feature type="region of interest" description="Disordered" evidence="1">
    <location>
        <begin position="40"/>
        <end position="158"/>
    </location>
</feature>
<organism evidence="2">
    <name type="scientific">viral metagenome</name>
    <dbReference type="NCBI Taxonomy" id="1070528"/>
    <lineage>
        <taxon>unclassified sequences</taxon>
        <taxon>metagenomes</taxon>
        <taxon>organismal metagenomes</taxon>
    </lineage>
</organism>
<evidence type="ECO:0000256" key="1">
    <source>
        <dbReference type="SAM" id="MobiDB-lite"/>
    </source>
</evidence>
<name>A0A6C0AJ64_9ZZZZ</name>
<dbReference type="AlphaFoldDB" id="A0A6C0AJ64"/>
<sequence>MWLWLILLVAVVLILFYSRSCSRENMSNEKLLSTLETFGAQGTTKDKDPNLSKNLPLKGPHAPPIDPADSLKASTKSGNSGGAYPQVFGPDVAITPGTSGNTGTSGTSGTSGTVASGYTLSDSPPNDANYEFNPDLKNAFPYSGPPQPFLTDFSKIQH</sequence>
<evidence type="ECO:0000313" key="2">
    <source>
        <dbReference type="EMBL" id="QHS79503.1"/>
    </source>
</evidence>
<dbReference type="EMBL" id="MN740644">
    <property type="protein sequence ID" value="QHS79503.1"/>
    <property type="molecule type" value="Genomic_DNA"/>
</dbReference>